<dbReference type="InterPro" id="IPR043129">
    <property type="entry name" value="ATPase_NBD"/>
</dbReference>
<dbReference type="GO" id="GO:0004594">
    <property type="term" value="F:pantothenate kinase activity"/>
    <property type="evidence" value="ECO:0007669"/>
    <property type="project" value="UniProtKB-UniRule"/>
</dbReference>
<comment type="cofactor">
    <cofactor evidence="2">
        <name>K(+)</name>
        <dbReference type="ChEBI" id="CHEBI:29103"/>
    </cofactor>
</comment>
<dbReference type="UniPathway" id="UPA00241">
    <property type="reaction ID" value="UER00352"/>
</dbReference>
<dbReference type="Pfam" id="PF03309">
    <property type="entry name" value="Pan_kinase"/>
    <property type="match status" value="1"/>
</dbReference>
<comment type="cofactor">
    <cofactor evidence="16">
        <name>NH4(+)</name>
        <dbReference type="ChEBI" id="CHEBI:28938"/>
    </cofactor>
    <cofactor evidence="16">
        <name>K(+)</name>
        <dbReference type="ChEBI" id="CHEBI:29103"/>
    </cofactor>
    <text evidence="16">A monovalent cation. Ammonium or potassium.</text>
</comment>
<dbReference type="GO" id="GO:0005737">
    <property type="term" value="C:cytoplasm"/>
    <property type="evidence" value="ECO:0007669"/>
    <property type="project" value="UniProtKB-SubCell"/>
</dbReference>
<evidence type="ECO:0000313" key="17">
    <source>
        <dbReference type="EMBL" id="HGS04275.1"/>
    </source>
</evidence>
<sequence length="266" mass="28922">MLMVMDVGNTNTVIGVYRGSQLVSHWRIRTEKEVTVDELGILMNNLFASQGLKMASGTDLIISCVVPPMINTLEGFAHRYLQTRPLWVGPGIKTGMPIHYDNPREVGADRIVNAVAAYDQVHGSVIVVDFGTATTFDIVSRQGEYLGGCIAPGVMISCEALFLKASKLPRVEIFAKPKSVIAKDTISSMNAGIIYGYAGLVDGIVGRIKTALGDNPKVIATGGLACLIASETTCIDYVDDYLTLKGLQIIFERNRQRREERERGGP</sequence>
<evidence type="ECO:0000256" key="9">
    <source>
        <dbReference type="ARBA" id="ARBA00022741"/>
    </source>
</evidence>
<comment type="subunit">
    <text evidence="5 16">Homodimer.</text>
</comment>
<feature type="binding site" evidence="16">
    <location>
        <position position="129"/>
    </location>
    <ligand>
        <name>K(+)</name>
        <dbReference type="ChEBI" id="CHEBI:29103"/>
    </ligand>
</feature>
<keyword evidence="7 16" id="KW-0963">Cytoplasm</keyword>
<reference evidence="17" key="1">
    <citation type="journal article" date="2020" name="mSystems">
        <title>Genome- and Community-Level Interaction Insights into Carbon Utilization and Element Cycling Functions of Hydrothermarchaeota in Hydrothermal Sediment.</title>
        <authorList>
            <person name="Zhou Z."/>
            <person name="Liu Y."/>
            <person name="Xu W."/>
            <person name="Pan J."/>
            <person name="Luo Z.H."/>
            <person name="Li M."/>
        </authorList>
    </citation>
    <scope>NUCLEOTIDE SEQUENCE [LARGE SCALE GENOMIC DNA]</scope>
    <source>
        <strain evidence="17">SpSt-548</strain>
    </source>
</reference>
<evidence type="ECO:0000256" key="1">
    <source>
        <dbReference type="ARBA" id="ARBA00001206"/>
    </source>
</evidence>
<comment type="pathway">
    <text evidence="4 16">Cofactor biosynthesis; coenzyme A biosynthesis; CoA from (R)-pantothenate: step 1/5.</text>
</comment>
<evidence type="ECO:0000256" key="12">
    <source>
        <dbReference type="ARBA" id="ARBA00022958"/>
    </source>
</evidence>
<dbReference type="AlphaFoldDB" id="A0A7V4LBR4"/>
<evidence type="ECO:0000256" key="6">
    <source>
        <dbReference type="ARBA" id="ARBA00012102"/>
    </source>
</evidence>
<feature type="binding site" evidence="16">
    <location>
        <begin position="107"/>
        <end position="110"/>
    </location>
    <ligand>
        <name>substrate</name>
    </ligand>
</feature>
<comment type="similarity">
    <text evidence="14 16">Belongs to the type III pantothenate kinase family.</text>
</comment>
<dbReference type="GO" id="GO:0005524">
    <property type="term" value="F:ATP binding"/>
    <property type="evidence" value="ECO:0007669"/>
    <property type="project" value="UniProtKB-UniRule"/>
</dbReference>
<dbReference type="GO" id="GO:0046872">
    <property type="term" value="F:metal ion binding"/>
    <property type="evidence" value="ECO:0007669"/>
    <property type="project" value="UniProtKB-KW"/>
</dbReference>
<evidence type="ECO:0000256" key="14">
    <source>
        <dbReference type="ARBA" id="ARBA00038036"/>
    </source>
</evidence>
<evidence type="ECO:0000256" key="2">
    <source>
        <dbReference type="ARBA" id="ARBA00001958"/>
    </source>
</evidence>
<keyword evidence="10 16" id="KW-0418">Kinase</keyword>
<dbReference type="HAMAP" id="MF_01274">
    <property type="entry name" value="Pantothen_kinase_3"/>
    <property type="match status" value="1"/>
</dbReference>
<evidence type="ECO:0000256" key="3">
    <source>
        <dbReference type="ARBA" id="ARBA00004496"/>
    </source>
</evidence>
<dbReference type="PANTHER" id="PTHR34265">
    <property type="entry name" value="TYPE III PANTOTHENATE KINASE"/>
    <property type="match status" value="1"/>
</dbReference>
<dbReference type="NCBIfam" id="TIGR00671">
    <property type="entry name" value="baf"/>
    <property type="match status" value="1"/>
</dbReference>
<evidence type="ECO:0000256" key="5">
    <source>
        <dbReference type="ARBA" id="ARBA00011738"/>
    </source>
</evidence>
<name>A0A7V4LBR4_9BACT</name>
<dbReference type="NCBIfam" id="NF009855">
    <property type="entry name" value="PRK13321.1"/>
    <property type="match status" value="1"/>
</dbReference>
<dbReference type="PANTHER" id="PTHR34265:SF1">
    <property type="entry name" value="TYPE III PANTOTHENATE KINASE"/>
    <property type="match status" value="1"/>
</dbReference>
<feature type="binding site" evidence="16">
    <location>
        <position position="185"/>
    </location>
    <ligand>
        <name>substrate</name>
    </ligand>
</feature>
<feature type="binding site" evidence="16">
    <location>
        <begin position="6"/>
        <end position="13"/>
    </location>
    <ligand>
        <name>ATP</name>
        <dbReference type="ChEBI" id="CHEBI:30616"/>
    </ligand>
</feature>
<feature type="binding site" evidence="16">
    <location>
        <position position="132"/>
    </location>
    <ligand>
        <name>ATP</name>
        <dbReference type="ChEBI" id="CHEBI:30616"/>
    </ligand>
</feature>
<keyword evidence="9 16" id="KW-0547">Nucleotide-binding</keyword>
<evidence type="ECO:0000256" key="10">
    <source>
        <dbReference type="ARBA" id="ARBA00022777"/>
    </source>
</evidence>
<comment type="subcellular location">
    <subcellularLocation>
        <location evidence="3 16">Cytoplasm</location>
    </subcellularLocation>
</comment>
<feature type="active site" description="Proton acceptor" evidence="16">
    <location>
        <position position="109"/>
    </location>
</feature>
<dbReference type="EMBL" id="DSXI01000046">
    <property type="protein sequence ID" value="HGS04275.1"/>
    <property type="molecule type" value="Genomic_DNA"/>
</dbReference>
<dbReference type="SUPFAM" id="SSF53067">
    <property type="entry name" value="Actin-like ATPase domain"/>
    <property type="match status" value="2"/>
</dbReference>
<feature type="binding site" evidence="16">
    <location>
        <position position="100"/>
    </location>
    <ligand>
        <name>substrate</name>
    </ligand>
</feature>
<evidence type="ECO:0000256" key="4">
    <source>
        <dbReference type="ARBA" id="ARBA00005225"/>
    </source>
</evidence>
<gene>
    <name evidence="16" type="primary">coaX</name>
    <name evidence="17" type="ORF">ENT08_00785</name>
</gene>
<keyword evidence="16" id="KW-0479">Metal-binding</keyword>
<comment type="function">
    <text evidence="16">Catalyzes the phosphorylation of pantothenate (Pan), the first step in CoA biosynthesis.</text>
</comment>
<comment type="caution">
    <text evidence="17">The sequence shown here is derived from an EMBL/GenBank/DDBJ whole genome shotgun (WGS) entry which is preliminary data.</text>
</comment>
<organism evidence="17">
    <name type="scientific">Desulfobacca acetoxidans</name>
    <dbReference type="NCBI Taxonomy" id="60893"/>
    <lineage>
        <taxon>Bacteria</taxon>
        <taxon>Pseudomonadati</taxon>
        <taxon>Thermodesulfobacteriota</taxon>
        <taxon>Desulfobaccia</taxon>
        <taxon>Desulfobaccales</taxon>
        <taxon>Desulfobaccaceae</taxon>
        <taxon>Desulfobacca</taxon>
    </lineage>
</organism>
<accession>A0A7V4LBR4</accession>
<dbReference type="GO" id="GO:0015937">
    <property type="term" value="P:coenzyme A biosynthetic process"/>
    <property type="evidence" value="ECO:0007669"/>
    <property type="project" value="UniProtKB-UniRule"/>
</dbReference>
<protein>
    <recommendedName>
        <fullName evidence="15 16">Type III pantothenate kinase</fullName>
        <ecNumber evidence="6 16">2.7.1.33</ecNumber>
    </recommendedName>
    <alternativeName>
        <fullName evidence="16">PanK-III</fullName>
    </alternativeName>
    <alternativeName>
        <fullName evidence="16">Pantothenic acid kinase</fullName>
    </alternativeName>
</protein>
<dbReference type="CDD" id="cd24015">
    <property type="entry name" value="ASKHA_NBD_PanK-III"/>
    <property type="match status" value="1"/>
</dbReference>
<dbReference type="EC" id="2.7.1.33" evidence="6 16"/>
<keyword evidence="11 16" id="KW-0067">ATP-binding</keyword>
<evidence type="ECO:0000256" key="16">
    <source>
        <dbReference type="HAMAP-Rule" id="MF_01274"/>
    </source>
</evidence>
<dbReference type="Gene3D" id="3.30.420.40">
    <property type="match status" value="2"/>
</dbReference>
<keyword evidence="8 16" id="KW-0808">Transferase</keyword>
<dbReference type="InterPro" id="IPR004619">
    <property type="entry name" value="Type_III_PanK"/>
</dbReference>
<evidence type="ECO:0000256" key="7">
    <source>
        <dbReference type="ARBA" id="ARBA00022490"/>
    </source>
</evidence>
<proteinExistence type="inferred from homology"/>
<comment type="catalytic activity">
    <reaction evidence="1 16">
        <text>(R)-pantothenate + ATP = (R)-4'-phosphopantothenate + ADP + H(+)</text>
        <dbReference type="Rhea" id="RHEA:16373"/>
        <dbReference type="ChEBI" id="CHEBI:10986"/>
        <dbReference type="ChEBI" id="CHEBI:15378"/>
        <dbReference type="ChEBI" id="CHEBI:29032"/>
        <dbReference type="ChEBI" id="CHEBI:30616"/>
        <dbReference type="ChEBI" id="CHEBI:456216"/>
        <dbReference type="EC" id="2.7.1.33"/>
    </reaction>
</comment>
<evidence type="ECO:0000256" key="13">
    <source>
        <dbReference type="ARBA" id="ARBA00022993"/>
    </source>
</evidence>
<evidence type="ECO:0000256" key="15">
    <source>
        <dbReference type="ARBA" id="ARBA00040883"/>
    </source>
</evidence>
<dbReference type="NCBIfam" id="NF009848">
    <property type="entry name" value="PRK13318.1-6"/>
    <property type="match status" value="1"/>
</dbReference>
<keyword evidence="13 16" id="KW-0173">Coenzyme A biosynthesis</keyword>
<evidence type="ECO:0000256" key="8">
    <source>
        <dbReference type="ARBA" id="ARBA00022679"/>
    </source>
</evidence>
<keyword evidence="12 16" id="KW-0630">Potassium</keyword>
<evidence type="ECO:0000256" key="11">
    <source>
        <dbReference type="ARBA" id="ARBA00022840"/>
    </source>
</evidence>